<proteinExistence type="predicted"/>
<keyword evidence="1" id="KW-0812">Transmembrane</keyword>
<evidence type="ECO:0000256" key="1">
    <source>
        <dbReference type="SAM" id="Phobius"/>
    </source>
</evidence>
<evidence type="ECO:0000313" key="2">
    <source>
        <dbReference type="EMBL" id="SEG49096.1"/>
    </source>
</evidence>
<keyword evidence="1" id="KW-1133">Transmembrane helix</keyword>
<accession>A0A1H6AMU5</accession>
<evidence type="ECO:0000313" key="3">
    <source>
        <dbReference type="Proteomes" id="UP000236723"/>
    </source>
</evidence>
<keyword evidence="3" id="KW-1185">Reference proteome</keyword>
<gene>
    <name evidence="2" type="ORF">SAMN04489712_105514</name>
</gene>
<sequence length="51" mass="5112">MVSGGLLAVGTLTNRPDSADKGKRALIWSLAGVVVTAIAIPMVNTVFSAAA</sequence>
<dbReference type="AlphaFoldDB" id="A0A1H6AMU5"/>
<feature type="transmembrane region" description="Helical" evidence="1">
    <location>
        <begin position="25"/>
        <end position="47"/>
    </location>
</feature>
<dbReference type="EMBL" id="FNVO01000005">
    <property type="protein sequence ID" value="SEG49096.1"/>
    <property type="molecule type" value="Genomic_DNA"/>
</dbReference>
<dbReference type="Proteomes" id="UP000236723">
    <property type="component" value="Unassembled WGS sequence"/>
</dbReference>
<organism evidence="2 3">
    <name type="scientific">Thermomonospora echinospora</name>
    <dbReference type="NCBI Taxonomy" id="1992"/>
    <lineage>
        <taxon>Bacteria</taxon>
        <taxon>Bacillati</taxon>
        <taxon>Actinomycetota</taxon>
        <taxon>Actinomycetes</taxon>
        <taxon>Streptosporangiales</taxon>
        <taxon>Thermomonosporaceae</taxon>
        <taxon>Thermomonospora</taxon>
    </lineage>
</organism>
<dbReference type="RefSeq" id="WP_200827249.1">
    <property type="nucleotide sequence ID" value="NZ_FNVO01000005.1"/>
</dbReference>
<protein>
    <submittedName>
        <fullName evidence="2">Uncharacterized protein</fullName>
    </submittedName>
</protein>
<name>A0A1H6AMU5_9ACTN</name>
<keyword evidence="1" id="KW-0472">Membrane</keyword>
<reference evidence="3" key="1">
    <citation type="submission" date="2016-10" db="EMBL/GenBank/DDBJ databases">
        <authorList>
            <person name="Varghese N."/>
            <person name="Submissions S."/>
        </authorList>
    </citation>
    <scope>NUCLEOTIDE SEQUENCE [LARGE SCALE GENOMIC DNA]</scope>
    <source>
        <strain evidence="3">DSM 43163</strain>
    </source>
</reference>